<dbReference type="Pfam" id="PF02156">
    <property type="entry name" value="Glyco_hydro_26"/>
    <property type="match status" value="1"/>
</dbReference>
<dbReference type="EMBL" id="ML009936">
    <property type="protein sequence ID" value="RKO96453.1"/>
    <property type="molecule type" value="Genomic_DNA"/>
</dbReference>
<proteinExistence type="inferred from homology"/>
<feature type="domain" description="GH26" evidence="6">
    <location>
        <begin position="67"/>
        <end position="408"/>
    </location>
</feature>
<protein>
    <submittedName>
        <fullName evidence="7">Glycoside hydrolase</fullName>
    </submittedName>
</protein>
<dbReference type="Proteomes" id="UP000268535">
    <property type="component" value="Unassembled WGS sequence"/>
</dbReference>
<feature type="active site" description="Proton donor" evidence="4">
    <location>
        <position position="186"/>
    </location>
</feature>
<dbReference type="PROSITE" id="PS51764">
    <property type="entry name" value="GH26"/>
    <property type="match status" value="1"/>
</dbReference>
<dbReference type="GO" id="GO:0016985">
    <property type="term" value="F:mannan endo-1,4-beta-mannosidase activity"/>
    <property type="evidence" value="ECO:0007669"/>
    <property type="project" value="InterPro"/>
</dbReference>
<evidence type="ECO:0000256" key="4">
    <source>
        <dbReference type="PROSITE-ProRule" id="PRU01100"/>
    </source>
</evidence>
<dbReference type="AlphaFoldDB" id="A0A4P9WVV8"/>
<organism evidence="7 8">
    <name type="scientific">Caulochytrium protostelioides</name>
    <dbReference type="NCBI Taxonomy" id="1555241"/>
    <lineage>
        <taxon>Eukaryota</taxon>
        <taxon>Fungi</taxon>
        <taxon>Fungi incertae sedis</taxon>
        <taxon>Chytridiomycota</taxon>
        <taxon>Chytridiomycota incertae sedis</taxon>
        <taxon>Chytridiomycetes</taxon>
        <taxon>Caulochytriales</taxon>
        <taxon>Caulochytriaceae</taxon>
        <taxon>Caulochytrium</taxon>
    </lineage>
</organism>
<evidence type="ECO:0000256" key="1">
    <source>
        <dbReference type="ARBA" id="ARBA00007754"/>
    </source>
</evidence>
<dbReference type="InterPro" id="IPR022790">
    <property type="entry name" value="GH26_dom"/>
</dbReference>
<sequence>MGWQERRRNCGILFWSKALLSLSISIGVLAYYIVRIAQLYTYARDHPSVGSGEYETVDCPFDPAKASSPGELASFGHRLEPAQGDFLWGFHLDWEIDSPSALVKRLGAAPPVWNAFISMNTTDFEVDVINWMANQIRDVKGIFELTILPTVPLDTLPRTLLWELAQECRHINSFYGVPVYLRFAHEMNGNWLVYGQKPTAFRQAFIDLANYVHTSTNLTAMVWSPNTGLGYPYGQVTAGAADLALLDTNRDGVVAAADDPYLPYWPGAAAVDWVGVSAYNLLAGANSHQALAPLTGDLAQHFYGNDVVTNGIPIHDIYNRFAAAEARPFMLSETGAPWYRNGTTEPFENTEFEVKQGWWRAVFGNTLAGGSNAFPNFKMATWFEETKVESAFYDANVFTIRDYYITQTKEIARAFIKDAQDLGKNAFKWAGRVKFECDGSLRN</sequence>
<dbReference type="InterPro" id="IPR017853">
    <property type="entry name" value="GH"/>
</dbReference>
<gene>
    <name evidence="7" type="ORF">CAUPRSCDRAFT_8133</name>
</gene>
<feature type="transmembrane region" description="Helical" evidence="5">
    <location>
        <begin position="12"/>
        <end position="34"/>
    </location>
</feature>
<keyword evidence="2 4" id="KW-0378">Hydrolase</keyword>
<name>A0A4P9WVV8_9FUNG</name>
<evidence type="ECO:0000313" key="7">
    <source>
        <dbReference type="EMBL" id="RKO96453.1"/>
    </source>
</evidence>
<keyword evidence="3 4" id="KW-0326">Glycosidase</keyword>
<dbReference type="GO" id="GO:0006080">
    <property type="term" value="P:substituted mannan metabolic process"/>
    <property type="evidence" value="ECO:0007669"/>
    <property type="project" value="InterPro"/>
</dbReference>
<accession>A0A4P9WVV8</accession>
<dbReference type="InterPro" id="IPR000805">
    <property type="entry name" value="Glyco_hydro_26"/>
</dbReference>
<dbReference type="SUPFAM" id="SSF51445">
    <property type="entry name" value="(Trans)glycosidases"/>
    <property type="match status" value="1"/>
</dbReference>
<evidence type="ECO:0000313" key="8">
    <source>
        <dbReference type="Proteomes" id="UP000268535"/>
    </source>
</evidence>
<dbReference type="Gene3D" id="3.20.20.80">
    <property type="entry name" value="Glycosidases"/>
    <property type="match status" value="1"/>
</dbReference>
<comment type="similarity">
    <text evidence="1 4">Belongs to the glycosyl hydrolase 26 family.</text>
</comment>
<keyword evidence="5" id="KW-1133">Transmembrane helix</keyword>
<reference evidence="8" key="1">
    <citation type="journal article" date="2018" name="Nat. Microbiol.">
        <title>Leveraging single-cell genomics to expand the fungal tree of life.</title>
        <authorList>
            <person name="Ahrendt S.R."/>
            <person name="Quandt C.A."/>
            <person name="Ciobanu D."/>
            <person name="Clum A."/>
            <person name="Salamov A."/>
            <person name="Andreopoulos B."/>
            <person name="Cheng J.F."/>
            <person name="Woyke T."/>
            <person name="Pelin A."/>
            <person name="Henrissat B."/>
            <person name="Reynolds N.K."/>
            <person name="Benny G.L."/>
            <person name="Smith M.E."/>
            <person name="James T.Y."/>
            <person name="Grigoriev I.V."/>
        </authorList>
    </citation>
    <scope>NUCLEOTIDE SEQUENCE [LARGE SCALE GENOMIC DNA]</scope>
    <source>
        <strain evidence="8">ATCC 52028</strain>
    </source>
</reference>
<evidence type="ECO:0000256" key="3">
    <source>
        <dbReference type="ARBA" id="ARBA00023295"/>
    </source>
</evidence>
<feature type="active site" description="Nucleophile" evidence="4">
    <location>
        <position position="333"/>
    </location>
</feature>
<dbReference type="PANTHER" id="PTHR40079:SF4">
    <property type="entry name" value="GH26 DOMAIN-CONTAINING PROTEIN-RELATED"/>
    <property type="match status" value="1"/>
</dbReference>
<dbReference type="PANTHER" id="PTHR40079">
    <property type="entry name" value="MANNAN ENDO-1,4-BETA-MANNOSIDASE E-RELATED"/>
    <property type="match status" value="1"/>
</dbReference>
<keyword evidence="5" id="KW-0812">Transmembrane</keyword>
<keyword evidence="5" id="KW-0472">Membrane</keyword>
<evidence type="ECO:0000256" key="5">
    <source>
        <dbReference type="SAM" id="Phobius"/>
    </source>
</evidence>
<evidence type="ECO:0000259" key="6">
    <source>
        <dbReference type="PROSITE" id="PS51764"/>
    </source>
</evidence>
<evidence type="ECO:0000256" key="2">
    <source>
        <dbReference type="ARBA" id="ARBA00022801"/>
    </source>
</evidence>